<sequence>MPKPIIICVDDETLVLDSLKIELRKFFNNNCLYEFASSGEEGLEIVTDLEKEEPNSKKVVISDWWMPSMKGDEFLIAVHEKYPEITTIMLTGQASEAAIADVLEKANLHCCIRKPWEYEDLMHTIKQII</sequence>
<dbReference type="SUPFAM" id="SSF52172">
    <property type="entry name" value="CheY-like"/>
    <property type="match status" value="1"/>
</dbReference>
<dbReference type="InterPro" id="IPR001789">
    <property type="entry name" value="Sig_transdc_resp-reg_receiver"/>
</dbReference>
<dbReference type="PROSITE" id="PS50110">
    <property type="entry name" value="RESPONSE_REGULATORY"/>
    <property type="match status" value="1"/>
</dbReference>
<evidence type="ECO:0000256" key="1">
    <source>
        <dbReference type="ARBA" id="ARBA00022553"/>
    </source>
</evidence>
<protein>
    <submittedName>
        <fullName evidence="4">Response regulator receiver</fullName>
    </submittedName>
</protein>
<feature type="domain" description="Response regulatory" evidence="3">
    <location>
        <begin position="5"/>
        <end position="129"/>
    </location>
</feature>
<dbReference type="OrthoDB" id="109585at2"/>
<dbReference type="InterPro" id="IPR011006">
    <property type="entry name" value="CheY-like_superfamily"/>
</dbReference>
<reference evidence="4 5" key="1">
    <citation type="submission" date="2019-01" db="EMBL/GenBank/DDBJ databases">
        <authorList>
            <person name="Brito A."/>
        </authorList>
    </citation>
    <scope>NUCLEOTIDE SEQUENCE [LARGE SCALE GENOMIC DNA]</scope>
    <source>
        <strain evidence="4">1</strain>
    </source>
</reference>
<dbReference type="GO" id="GO:0000160">
    <property type="term" value="P:phosphorelay signal transduction system"/>
    <property type="evidence" value="ECO:0007669"/>
    <property type="project" value="InterPro"/>
</dbReference>
<dbReference type="Gene3D" id="3.40.50.2300">
    <property type="match status" value="1"/>
</dbReference>
<dbReference type="PANTHER" id="PTHR44591:SF19">
    <property type="entry name" value="TWO-COMPONENT RESPONSE REGULATOR-RELATED"/>
    <property type="match status" value="1"/>
</dbReference>
<accession>A0A563VUD2</accession>
<keyword evidence="5" id="KW-1185">Reference proteome</keyword>
<dbReference type="Proteomes" id="UP000320055">
    <property type="component" value="Unassembled WGS sequence"/>
</dbReference>
<name>A0A563VUD2_9CYAN</name>
<evidence type="ECO:0000313" key="5">
    <source>
        <dbReference type="Proteomes" id="UP000320055"/>
    </source>
</evidence>
<dbReference type="EMBL" id="CAACVJ010000224">
    <property type="protein sequence ID" value="VEP15018.1"/>
    <property type="molecule type" value="Genomic_DNA"/>
</dbReference>
<dbReference type="AlphaFoldDB" id="A0A563VUD2"/>
<keyword evidence="1 2" id="KW-0597">Phosphoprotein</keyword>
<evidence type="ECO:0000313" key="4">
    <source>
        <dbReference type="EMBL" id="VEP15018.1"/>
    </source>
</evidence>
<evidence type="ECO:0000256" key="2">
    <source>
        <dbReference type="PROSITE-ProRule" id="PRU00169"/>
    </source>
</evidence>
<gene>
    <name evidence="4" type="ORF">H1P_300040</name>
</gene>
<dbReference type="RefSeq" id="WP_144865239.1">
    <property type="nucleotide sequence ID" value="NZ_LR213790.1"/>
</dbReference>
<dbReference type="PANTHER" id="PTHR44591">
    <property type="entry name" value="STRESS RESPONSE REGULATOR PROTEIN 1"/>
    <property type="match status" value="1"/>
</dbReference>
<organism evidence="4 5">
    <name type="scientific">Hyella patelloides LEGE 07179</name>
    <dbReference type="NCBI Taxonomy" id="945734"/>
    <lineage>
        <taxon>Bacteria</taxon>
        <taxon>Bacillati</taxon>
        <taxon>Cyanobacteriota</taxon>
        <taxon>Cyanophyceae</taxon>
        <taxon>Pleurocapsales</taxon>
        <taxon>Hyellaceae</taxon>
        <taxon>Hyella</taxon>
    </lineage>
</organism>
<dbReference type="Pfam" id="PF00072">
    <property type="entry name" value="Response_reg"/>
    <property type="match status" value="1"/>
</dbReference>
<proteinExistence type="predicted"/>
<evidence type="ECO:0000259" key="3">
    <source>
        <dbReference type="PROSITE" id="PS50110"/>
    </source>
</evidence>
<dbReference type="SMART" id="SM00448">
    <property type="entry name" value="REC"/>
    <property type="match status" value="1"/>
</dbReference>
<feature type="modified residue" description="4-aspartylphosphate" evidence="2">
    <location>
        <position position="63"/>
    </location>
</feature>
<dbReference type="InterPro" id="IPR050595">
    <property type="entry name" value="Bact_response_regulator"/>
</dbReference>